<evidence type="ECO:0000313" key="7">
    <source>
        <dbReference type="WBParaSite" id="TASK_0000465501-mRNA-1"/>
    </source>
</evidence>
<dbReference type="PANTHER" id="PTHR34524">
    <property type="entry name" value="CALCYPHOSIN"/>
    <property type="match status" value="1"/>
</dbReference>
<evidence type="ECO:0000256" key="2">
    <source>
        <dbReference type="ARBA" id="ARBA00022737"/>
    </source>
</evidence>
<dbReference type="STRING" id="60517.A0A0R3W3W7"/>
<keyword evidence="3" id="KW-0106">Calcium</keyword>
<feature type="domain" description="EF-hand" evidence="4">
    <location>
        <begin position="185"/>
        <end position="220"/>
    </location>
</feature>
<evidence type="ECO:0000256" key="1">
    <source>
        <dbReference type="ARBA" id="ARBA00022723"/>
    </source>
</evidence>
<dbReference type="Gene3D" id="1.10.238.10">
    <property type="entry name" value="EF-hand"/>
    <property type="match status" value="3"/>
</dbReference>
<dbReference type="WBParaSite" id="TASK_0000465501-mRNA-1">
    <property type="protein sequence ID" value="TASK_0000465501-mRNA-1"/>
    <property type="gene ID" value="TASK_0000465501"/>
</dbReference>
<dbReference type="Pfam" id="PF13499">
    <property type="entry name" value="EF-hand_7"/>
    <property type="match status" value="2"/>
</dbReference>
<organism evidence="7">
    <name type="scientific">Taenia asiatica</name>
    <name type="common">Asian tapeworm</name>
    <dbReference type="NCBI Taxonomy" id="60517"/>
    <lineage>
        <taxon>Eukaryota</taxon>
        <taxon>Metazoa</taxon>
        <taxon>Spiralia</taxon>
        <taxon>Lophotrochozoa</taxon>
        <taxon>Platyhelminthes</taxon>
        <taxon>Cestoda</taxon>
        <taxon>Eucestoda</taxon>
        <taxon>Cyclophyllidea</taxon>
        <taxon>Taeniidae</taxon>
        <taxon>Taenia</taxon>
    </lineage>
</organism>
<dbReference type="InterPro" id="IPR051581">
    <property type="entry name" value="Ca-bind"/>
</dbReference>
<dbReference type="PROSITE" id="PS00018">
    <property type="entry name" value="EF_HAND_1"/>
    <property type="match status" value="5"/>
</dbReference>
<feature type="domain" description="EF-hand" evidence="4">
    <location>
        <begin position="6"/>
        <end position="41"/>
    </location>
</feature>
<dbReference type="Proteomes" id="UP000282613">
    <property type="component" value="Unassembled WGS sequence"/>
</dbReference>
<keyword evidence="2" id="KW-0677">Repeat</keyword>
<dbReference type="InterPro" id="IPR002048">
    <property type="entry name" value="EF_hand_dom"/>
</dbReference>
<feature type="domain" description="EF-hand" evidence="4">
    <location>
        <begin position="78"/>
        <end position="113"/>
    </location>
</feature>
<evidence type="ECO:0000259" key="4">
    <source>
        <dbReference type="PROSITE" id="PS50222"/>
    </source>
</evidence>
<dbReference type="SUPFAM" id="SSF47473">
    <property type="entry name" value="EF-hand"/>
    <property type="match status" value="2"/>
</dbReference>
<keyword evidence="6" id="KW-1185">Reference proteome</keyword>
<dbReference type="OrthoDB" id="293868at2759"/>
<dbReference type="PANTHER" id="PTHR34524:SF6">
    <property type="entry name" value="CALCYPHOSINE LIKE"/>
    <property type="match status" value="1"/>
</dbReference>
<dbReference type="PROSITE" id="PS50222">
    <property type="entry name" value="EF_HAND_2"/>
    <property type="match status" value="4"/>
</dbReference>
<feature type="domain" description="EF-hand" evidence="4">
    <location>
        <begin position="48"/>
        <end position="75"/>
    </location>
</feature>
<dbReference type="EMBL" id="UYRS01018362">
    <property type="protein sequence ID" value="VDK33784.1"/>
    <property type="molecule type" value="Genomic_DNA"/>
</dbReference>
<keyword evidence="1" id="KW-0479">Metal-binding</keyword>
<evidence type="ECO:0000256" key="3">
    <source>
        <dbReference type="ARBA" id="ARBA00022837"/>
    </source>
</evidence>
<reference evidence="7" key="1">
    <citation type="submission" date="2017-02" db="UniProtKB">
        <authorList>
            <consortium name="WormBaseParasite"/>
        </authorList>
    </citation>
    <scope>IDENTIFICATION</scope>
</reference>
<dbReference type="SMART" id="SM00054">
    <property type="entry name" value="EFh"/>
    <property type="match status" value="5"/>
</dbReference>
<dbReference type="AlphaFoldDB" id="A0A0R3W3W7"/>
<gene>
    <name evidence="5" type="ORF">TASK_LOCUS4656</name>
</gene>
<proteinExistence type="predicted"/>
<sequence length="282" mass="32494">MTNLFARGDFMRKQFNELDRDGDGFITEADLKACIKGNPLHTCAVNCFFKRYDQNGDKKISFEEYRNGLLAYLFQNLQNEDMARSLFSFLDADKSGAVSVKELYNFFEGCIGTLPRKYVEGFLEGLDSNKDGEINSDIAMFSRLRRRHDVGRRERLVELFNRMDCNGDRILHMNEVNEYLQRHRYDPSAIREFWRTFDLNQDGQITAEEFNMVLARLPDDSVDSFDTDSSGRLEVTEVMSLLGAIANSRQVVENLMQLYGVSPDLGLTFEDFVAFFSDPAFV</sequence>
<dbReference type="InterPro" id="IPR018247">
    <property type="entry name" value="EF_Hand_1_Ca_BS"/>
</dbReference>
<name>A0A0R3W3W7_TAEAS</name>
<evidence type="ECO:0000313" key="6">
    <source>
        <dbReference type="Proteomes" id="UP000282613"/>
    </source>
</evidence>
<protein>
    <submittedName>
        <fullName evidence="7">Calmodulin</fullName>
    </submittedName>
</protein>
<dbReference type="GO" id="GO:0005509">
    <property type="term" value="F:calcium ion binding"/>
    <property type="evidence" value="ECO:0007669"/>
    <property type="project" value="InterPro"/>
</dbReference>
<dbReference type="InterPro" id="IPR011992">
    <property type="entry name" value="EF-hand-dom_pair"/>
</dbReference>
<evidence type="ECO:0000313" key="5">
    <source>
        <dbReference type="EMBL" id="VDK33784.1"/>
    </source>
</evidence>
<dbReference type="Pfam" id="PF13833">
    <property type="entry name" value="EF-hand_8"/>
    <property type="match status" value="1"/>
</dbReference>
<reference evidence="5 6" key="2">
    <citation type="submission" date="2018-11" db="EMBL/GenBank/DDBJ databases">
        <authorList>
            <consortium name="Pathogen Informatics"/>
        </authorList>
    </citation>
    <scope>NUCLEOTIDE SEQUENCE [LARGE SCALE GENOMIC DNA]</scope>
</reference>
<accession>A0A0R3W3W7</accession>